<comment type="caution">
    <text evidence="2">The sequence shown here is derived from an EMBL/GenBank/DDBJ whole genome shotgun (WGS) entry which is preliminary data.</text>
</comment>
<keyword evidence="3" id="KW-1185">Reference proteome</keyword>
<dbReference type="InterPro" id="IPR022385">
    <property type="entry name" value="Rhs_assc_core"/>
</dbReference>
<dbReference type="Proteomes" id="UP001606099">
    <property type="component" value="Unassembled WGS sequence"/>
</dbReference>
<dbReference type="InterPro" id="IPR050708">
    <property type="entry name" value="T6SS_VgrG/RHS"/>
</dbReference>
<feature type="compositionally biased region" description="Pro residues" evidence="1">
    <location>
        <begin position="58"/>
        <end position="80"/>
    </location>
</feature>
<gene>
    <name evidence="2" type="ORF">ACG0Z6_11765</name>
</gene>
<dbReference type="Gene3D" id="2.180.10.10">
    <property type="entry name" value="RHS repeat-associated core"/>
    <property type="match status" value="1"/>
</dbReference>
<organism evidence="2 3">
    <name type="scientific">Roseateles rivi</name>
    <dbReference type="NCBI Taxonomy" id="3299028"/>
    <lineage>
        <taxon>Bacteria</taxon>
        <taxon>Pseudomonadati</taxon>
        <taxon>Pseudomonadota</taxon>
        <taxon>Betaproteobacteria</taxon>
        <taxon>Burkholderiales</taxon>
        <taxon>Sphaerotilaceae</taxon>
        <taxon>Roseateles</taxon>
    </lineage>
</organism>
<dbReference type="NCBIfam" id="TIGR03696">
    <property type="entry name" value="Rhs_assc_core"/>
    <property type="match status" value="1"/>
</dbReference>
<dbReference type="RefSeq" id="WP_394461595.1">
    <property type="nucleotide sequence ID" value="NZ_JBIGHZ010000004.1"/>
</dbReference>
<protein>
    <submittedName>
        <fullName evidence="2">RHS repeat-associated core domain-containing protein</fullName>
    </submittedName>
</protein>
<reference evidence="2 3" key="1">
    <citation type="submission" date="2024-08" db="EMBL/GenBank/DDBJ databases">
        <authorList>
            <person name="Lu H."/>
        </authorList>
    </citation>
    <scope>NUCLEOTIDE SEQUENCE [LARGE SCALE GENOMIC DNA]</scope>
    <source>
        <strain evidence="2 3">BYS180W</strain>
    </source>
</reference>
<evidence type="ECO:0000313" key="3">
    <source>
        <dbReference type="Proteomes" id="UP001606099"/>
    </source>
</evidence>
<proteinExistence type="predicted"/>
<feature type="region of interest" description="Disordered" evidence="1">
    <location>
        <begin position="51"/>
        <end position="97"/>
    </location>
</feature>
<dbReference type="PANTHER" id="PTHR32305:SF15">
    <property type="entry name" value="PROTEIN RHSA-RELATED"/>
    <property type="match status" value="1"/>
</dbReference>
<dbReference type="EMBL" id="JBIGHZ010000004">
    <property type="protein sequence ID" value="MFG6448909.1"/>
    <property type="molecule type" value="Genomic_DNA"/>
</dbReference>
<evidence type="ECO:0000256" key="1">
    <source>
        <dbReference type="SAM" id="MobiDB-lite"/>
    </source>
</evidence>
<accession>A0ABW7FX58</accession>
<sequence>MFDAETGWHYNVKRDYRPGAGRYGQSDPIGLAGGMNTYSYVENNPLSYVDPDGLQAIPMPPPPIPGIPAPGTPSPRPVDPTEPGGRQYTPNPSTSLPDWIRRIMPKSALERCEADCDAGYDDDQRYCEAHWKMHGRNSDAYRMCMNRARKKYVQCFQDCKKECKK</sequence>
<name>A0ABW7FX58_9BURK</name>
<dbReference type="PANTHER" id="PTHR32305">
    <property type="match status" value="1"/>
</dbReference>
<evidence type="ECO:0000313" key="2">
    <source>
        <dbReference type="EMBL" id="MFG6448909.1"/>
    </source>
</evidence>